<comment type="caution">
    <text evidence="7">The sequence shown here is derived from an EMBL/GenBank/DDBJ whole genome shotgun (WGS) entry which is preliminary data.</text>
</comment>
<comment type="similarity">
    <text evidence="1">Belongs to the cutinase family.</text>
</comment>
<name>A0A7W7H206_9ACTN</name>
<dbReference type="Pfam" id="PF01083">
    <property type="entry name" value="Cutinase"/>
    <property type="match status" value="1"/>
</dbReference>
<evidence type="ECO:0000256" key="4">
    <source>
        <dbReference type="ARBA" id="ARBA00023157"/>
    </source>
</evidence>
<sequence>MTSKRKRIALGGVVAAVTAGALVVVQNSFAATIPGARTRAGAEATGATGSPATGRAGSSATGRAGTSGSGRAGVSSGGSAGTRAAGCSDVKIIVTRASTEAPGTGIIGSLARAVTRDSKQSVTTEATDYPALLNPYPPSVAAGTRALTKQLTDTTAACPATKIVLMGYSQGAHVIGDVLAGTGRVAGFTRADAIHAGIADRVVAVVLMGDPRFVPGKPFNAGTSRTRGLFPRGADAALDAFADRTQSFCDTGDNFCAGGRNVAVHLGYTRKYNRVAGAFVLDRIGG</sequence>
<dbReference type="SMART" id="SM01110">
    <property type="entry name" value="Cutinase"/>
    <property type="match status" value="1"/>
</dbReference>
<gene>
    <name evidence="7" type="ORF">BJY16_005907</name>
</gene>
<dbReference type="AlphaFoldDB" id="A0A7W7H206"/>
<dbReference type="Proteomes" id="UP000546162">
    <property type="component" value="Unassembled WGS sequence"/>
</dbReference>
<dbReference type="PANTHER" id="PTHR33630:SF9">
    <property type="entry name" value="CUTINASE 4"/>
    <property type="match status" value="1"/>
</dbReference>
<feature type="region of interest" description="Disordered" evidence="5">
    <location>
        <begin position="40"/>
        <end position="84"/>
    </location>
</feature>
<dbReference type="PANTHER" id="PTHR33630">
    <property type="entry name" value="CUTINASE RV1984C-RELATED-RELATED"/>
    <property type="match status" value="1"/>
</dbReference>
<dbReference type="SUPFAM" id="SSF53474">
    <property type="entry name" value="alpha/beta-Hydrolases"/>
    <property type="match status" value="1"/>
</dbReference>
<dbReference type="InterPro" id="IPR000675">
    <property type="entry name" value="Cutinase/axe"/>
</dbReference>
<dbReference type="EMBL" id="JACHNB010000001">
    <property type="protein sequence ID" value="MBB4742448.1"/>
    <property type="molecule type" value="Genomic_DNA"/>
</dbReference>
<feature type="signal peptide" evidence="6">
    <location>
        <begin position="1"/>
        <end position="30"/>
    </location>
</feature>
<keyword evidence="4" id="KW-1015">Disulfide bond</keyword>
<organism evidence="7 8">
    <name type="scientific">Actinoplanes octamycinicus</name>
    <dbReference type="NCBI Taxonomy" id="135948"/>
    <lineage>
        <taxon>Bacteria</taxon>
        <taxon>Bacillati</taxon>
        <taxon>Actinomycetota</taxon>
        <taxon>Actinomycetes</taxon>
        <taxon>Micromonosporales</taxon>
        <taxon>Micromonosporaceae</taxon>
        <taxon>Actinoplanes</taxon>
    </lineage>
</organism>
<keyword evidence="2" id="KW-0719">Serine esterase</keyword>
<feature type="compositionally biased region" description="Gly residues" evidence="5">
    <location>
        <begin position="65"/>
        <end position="80"/>
    </location>
</feature>
<evidence type="ECO:0000256" key="3">
    <source>
        <dbReference type="ARBA" id="ARBA00022801"/>
    </source>
</evidence>
<evidence type="ECO:0000313" key="8">
    <source>
        <dbReference type="Proteomes" id="UP000546162"/>
    </source>
</evidence>
<keyword evidence="6" id="KW-0732">Signal</keyword>
<reference evidence="7 8" key="1">
    <citation type="submission" date="2020-08" db="EMBL/GenBank/DDBJ databases">
        <title>Sequencing the genomes of 1000 actinobacteria strains.</title>
        <authorList>
            <person name="Klenk H.-P."/>
        </authorList>
    </citation>
    <scope>NUCLEOTIDE SEQUENCE [LARGE SCALE GENOMIC DNA]</scope>
    <source>
        <strain evidence="7 8">DSM 45809</strain>
    </source>
</reference>
<feature type="compositionally biased region" description="Low complexity" evidence="5">
    <location>
        <begin position="40"/>
        <end position="64"/>
    </location>
</feature>
<keyword evidence="3" id="KW-0378">Hydrolase</keyword>
<evidence type="ECO:0008006" key="9">
    <source>
        <dbReference type="Google" id="ProtNLM"/>
    </source>
</evidence>
<accession>A0A7W7H206</accession>
<protein>
    <recommendedName>
        <fullName evidence="9">Cutinase</fullName>
    </recommendedName>
</protein>
<evidence type="ECO:0000256" key="2">
    <source>
        <dbReference type="ARBA" id="ARBA00022487"/>
    </source>
</evidence>
<evidence type="ECO:0000256" key="1">
    <source>
        <dbReference type="ARBA" id="ARBA00007534"/>
    </source>
</evidence>
<keyword evidence="8" id="KW-1185">Reference proteome</keyword>
<proteinExistence type="inferred from homology"/>
<dbReference type="InterPro" id="IPR029058">
    <property type="entry name" value="AB_hydrolase_fold"/>
</dbReference>
<feature type="chain" id="PRO_5030590170" description="Cutinase" evidence="6">
    <location>
        <begin position="31"/>
        <end position="286"/>
    </location>
</feature>
<dbReference type="GO" id="GO:0052689">
    <property type="term" value="F:carboxylic ester hydrolase activity"/>
    <property type="evidence" value="ECO:0007669"/>
    <property type="project" value="UniProtKB-KW"/>
</dbReference>
<evidence type="ECO:0000313" key="7">
    <source>
        <dbReference type="EMBL" id="MBB4742448.1"/>
    </source>
</evidence>
<evidence type="ECO:0000256" key="5">
    <source>
        <dbReference type="SAM" id="MobiDB-lite"/>
    </source>
</evidence>
<dbReference type="RefSeq" id="WP_185042809.1">
    <property type="nucleotide sequence ID" value="NZ_BAABFG010000005.1"/>
</dbReference>
<evidence type="ECO:0000256" key="6">
    <source>
        <dbReference type="SAM" id="SignalP"/>
    </source>
</evidence>
<dbReference type="Gene3D" id="3.40.50.1820">
    <property type="entry name" value="alpha/beta hydrolase"/>
    <property type="match status" value="1"/>
</dbReference>